<evidence type="ECO:0000256" key="1">
    <source>
        <dbReference type="SAM" id="MobiDB-lite"/>
    </source>
</evidence>
<dbReference type="InterPro" id="IPR000863">
    <property type="entry name" value="Sulfotransferase_dom"/>
</dbReference>
<organism evidence="3 4">
    <name type="scientific">Ectocarpus siliculosus</name>
    <name type="common">Brown alga</name>
    <name type="synonym">Conferva siliculosa</name>
    <dbReference type="NCBI Taxonomy" id="2880"/>
    <lineage>
        <taxon>Eukaryota</taxon>
        <taxon>Sar</taxon>
        <taxon>Stramenopiles</taxon>
        <taxon>Ochrophyta</taxon>
        <taxon>PX clade</taxon>
        <taxon>Phaeophyceae</taxon>
        <taxon>Ectocarpales</taxon>
        <taxon>Ectocarpaceae</taxon>
        <taxon>Ectocarpus</taxon>
    </lineage>
</organism>
<dbReference type="Gene3D" id="3.40.50.300">
    <property type="entry name" value="P-loop containing nucleotide triphosphate hydrolases"/>
    <property type="match status" value="1"/>
</dbReference>
<dbReference type="GO" id="GO:0008146">
    <property type="term" value="F:sulfotransferase activity"/>
    <property type="evidence" value="ECO:0007669"/>
    <property type="project" value="InterPro"/>
</dbReference>
<dbReference type="AlphaFoldDB" id="D8LQP3"/>
<keyword evidence="4" id="KW-1185">Reference proteome</keyword>
<accession>D8LQP3</accession>
<reference evidence="3 4" key="1">
    <citation type="journal article" date="2010" name="Nature">
        <title>The Ectocarpus genome and the independent evolution of multicellularity in brown algae.</title>
        <authorList>
            <person name="Cock J.M."/>
            <person name="Sterck L."/>
            <person name="Rouze P."/>
            <person name="Scornet D."/>
            <person name="Allen A.E."/>
            <person name="Amoutzias G."/>
            <person name="Anthouard V."/>
            <person name="Artiguenave F."/>
            <person name="Aury J.M."/>
            <person name="Badger J.H."/>
            <person name="Beszteri B."/>
            <person name="Billiau K."/>
            <person name="Bonnet E."/>
            <person name="Bothwell J.H."/>
            <person name="Bowler C."/>
            <person name="Boyen C."/>
            <person name="Brownlee C."/>
            <person name="Carrano C.J."/>
            <person name="Charrier B."/>
            <person name="Cho G.Y."/>
            <person name="Coelho S.M."/>
            <person name="Collen J."/>
            <person name="Corre E."/>
            <person name="Da Silva C."/>
            <person name="Delage L."/>
            <person name="Delaroque N."/>
            <person name="Dittami S.M."/>
            <person name="Doulbeau S."/>
            <person name="Elias M."/>
            <person name="Farnham G."/>
            <person name="Gachon C.M."/>
            <person name="Gschloessl B."/>
            <person name="Heesch S."/>
            <person name="Jabbari K."/>
            <person name="Jubin C."/>
            <person name="Kawai H."/>
            <person name="Kimura K."/>
            <person name="Kloareg B."/>
            <person name="Kupper F.C."/>
            <person name="Lang D."/>
            <person name="Le Bail A."/>
            <person name="Leblanc C."/>
            <person name="Lerouge P."/>
            <person name="Lohr M."/>
            <person name="Lopez P.J."/>
            <person name="Martens C."/>
            <person name="Maumus F."/>
            <person name="Michel G."/>
            <person name="Miranda-Saavedra D."/>
            <person name="Morales J."/>
            <person name="Moreau H."/>
            <person name="Motomura T."/>
            <person name="Nagasato C."/>
            <person name="Napoli C.A."/>
            <person name="Nelson D.R."/>
            <person name="Nyvall-Collen P."/>
            <person name="Peters A.F."/>
            <person name="Pommier C."/>
            <person name="Potin P."/>
            <person name="Poulain J."/>
            <person name="Quesneville H."/>
            <person name="Read B."/>
            <person name="Rensing S.A."/>
            <person name="Ritter A."/>
            <person name="Rousvoal S."/>
            <person name="Samanta M."/>
            <person name="Samson G."/>
            <person name="Schroeder D.C."/>
            <person name="Segurens B."/>
            <person name="Strittmatter M."/>
            <person name="Tonon T."/>
            <person name="Tregear J.W."/>
            <person name="Valentin K."/>
            <person name="von Dassow P."/>
            <person name="Yamagishi T."/>
            <person name="Van de Peer Y."/>
            <person name="Wincker P."/>
        </authorList>
    </citation>
    <scope>NUCLEOTIDE SEQUENCE [LARGE SCALE GENOMIC DNA]</scope>
    <source>
        <strain evidence="4">Ec32 / CCAP1310/4</strain>
    </source>
</reference>
<dbReference type="EMBL" id="FN648819">
    <property type="protein sequence ID" value="CBN74920.1"/>
    <property type="molecule type" value="Genomic_DNA"/>
</dbReference>
<feature type="region of interest" description="Disordered" evidence="1">
    <location>
        <begin position="66"/>
        <end position="97"/>
    </location>
</feature>
<name>D8LQP3_ECTSI</name>
<dbReference type="SUPFAM" id="SSF52540">
    <property type="entry name" value="P-loop containing nucleoside triphosphate hydrolases"/>
    <property type="match status" value="1"/>
</dbReference>
<evidence type="ECO:0000313" key="4">
    <source>
        <dbReference type="Proteomes" id="UP000002630"/>
    </source>
</evidence>
<dbReference type="Proteomes" id="UP000002630">
    <property type="component" value="Linkage Group LG25"/>
</dbReference>
<dbReference type="InterPro" id="IPR027417">
    <property type="entry name" value="P-loop_NTPase"/>
</dbReference>
<gene>
    <name evidence="3" type="ORF">Esi_0060_0002</name>
</gene>
<feature type="compositionally biased region" description="Basic and acidic residues" evidence="1">
    <location>
        <begin position="1"/>
        <end position="15"/>
    </location>
</feature>
<protein>
    <recommendedName>
        <fullName evidence="2">Sulfotransferase domain-containing protein</fullName>
    </recommendedName>
</protein>
<evidence type="ECO:0000259" key="2">
    <source>
        <dbReference type="Pfam" id="PF00685"/>
    </source>
</evidence>
<evidence type="ECO:0000313" key="3">
    <source>
        <dbReference type="EMBL" id="CBN74920.1"/>
    </source>
</evidence>
<dbReference type="EMBL" id="FN649750">
    <property type="protein sequence ID" value="CBN74920.1"/>
    <property type="molecule type" value="Genomic_DNA"/>
</dbReference>
<dbReference type="eggNOG" id="ENOG502T0MS">
    <property type="taxonomic scope" value="Eukaryota"/>
</dbReference>
<dbReference type="OrthoDB" id="205623at2759"/>
<feature type="domain" description="Sulfotransferase" evidence="2">
    <location>
        <begin position="200"/>
        <end position="369"/>
    </location>
</feature>
<feature type="region of interest" description="Disordered" evidence="1">
    <location>
        <begin position="1"/>
        <end position="34"/>
    </location>
</feature>
<dbReference type="Pfam" id="PF00685">
    <property type="entry name" value="Sulfotransfer_1"/>
    <property type="match status" value="1"/>
</dbReference>
<proteinExistence type="predicted"/>
<dbReference type="InParanoid" id="D8LQP3"/>
<sequence>MRRARAVDEEAKARDAGPQQQEEGAQRSPHPGRIGPLSSGVKLAAVMLWVWGLYISFIVVRQGHRDGSTTTPVVNVGEAPSDTRRRHGGAGGMGARRPTFRELNMIGFEKDSEEGEEWRTCRAYEEAELAQHKNKNQLGHDEFLRRVPPNPQAKWELQMTEDQDAEWLGLHNFDSRFEYGSKKADERVKKLGYCRVHMPSVPRTGSTWFRAMFETATSQPSFSMWQEGGTFKEHYRAFSSDDPCGASLDHMEGRLQSQKKFACRDLRPPNATSPILYKSHTPFFPSYNKPSLMPEETCMLVLLVRNPIDNHDAWQRYMYKKSIVVREYLPLWQGHLSHWVAAAGDIPIYVFRYEDMLLRAEEVLRRILHALPGGWNWSEDSIAKAMRLFGPKTAFEDKCGAGVRQMSVAEVEMVRLHYGAFMRHLGYRFIKK</sequence>